<accession>A0A7T5R0J9</accession>
<dbReference type="GO" id="GO:0046656">
    <property type="term" value="P:folic acid biosynthetic process"/>
    <property type="evidence" value="ECO:0007669"/>
    <property type="project" value="UniProtKB-KW"/>
</dbReference>
<proteinExistence type="inferred from homology"/>
<evidence type="ECO:0000256" key="2">
    <source>
        <dbReference type="ARBA" id="ARBA00005013"/>
    </source>
</evidence>
<dbReference type="Gene3D" id="3.30.1130.10">
    <property type="match status" value="1"/>
</dbReference>
<evidence type="ECO:0000256" key="7">
    <source>
        <dbReference type="ARBA" id="ARBA00032903"/>
    </source>
</evidence>
<protein>
    <recommendedName>
        <fullName evidence="4">dihydroneopterin aldolase</fullName>
        <ecNumber evidence="4">4.1.2.25</ecNumber>
    </recommendedName>
    <alternativeName>
        <fullName evidence="7">7,8-dihydroneopterin aldolase</fullName>
    </alternativeName>
</protein>
<name>A0A7T5R0J9_9BACT</name>
<dbReference type="SMART" id="SM00905">
    <property type="entry name" value="FolB"/>
    <property type="match status" value="1"/>
</dbReference>
<keyword evidence="6" id="KW-0456">Lyase</keyword>
<comment type="catalytic activity">
    <reaction evidence="1">
        <text>7,8-dihydroneopterin = 6-hydroxymethyl-7,8-dihydropterin + glycolaldehyde</text>
        <dbReference type="Rhea" id="RHEA:10540"/>
        <dbReference type="ChEBI" id="CHEBI:17001"/>
        <dbReference type="ChEBI" id="CHEBI:17071"/>
        <dbReference type="ChEBI" id="CHEBI:44841"/>
        <dbReference type="EC" id="4.1.2.25"/>
    </reaction>
</comment>
<dbReference type="GO" id="GO:0005737">
    <property type="term" value="C:cytoplasm"/>
    <property type="evidence" value="ECO:0007669"/>
    <property type="project" value="TreeGrafter"/>
</dbReference>
<comment type="similarity">
    <text evidence="3">Belongs to the DHNA family.</text>
</comment>
<reference evidence="9 10" key="1">
    <citation type="submission" date="2020-07" db="EMBL/GenBank/DDBJ databases">
        <title>Huge and variable diversity of episymbiotic CPR bacteria and DPANN archaea in groundwater ecosystems.</title>
        <authorList>
            <person name="He C.Y."/>
            <person name="Keren R."/>
            <person name="Whittaker M."/>
            <person name="Farag I.F."/>
            <person name="Doudna J."/>
            <person name="Cate J.H.D."/>
            <person name="Banfield J.F."/>
        </authorList>
    </citation>
    <scope>NUCLEOTIDE SEQUENCE [LARGE SCALE GENOMIC DNA]</scope>
    <source>
        <strain evidence="9">NC_groundwater_70_Ag_B-0.1um_54_66</strain>
    </source>
</reference>
<dbReference type="SUPFAM" id="SSF55620">
    <property type="entry name" value="Tetrahydrobiopterin biosynthesis enzymes-like"/>
    <property type="match status" value="1"/>
</dbReference>
<dbReference type="PANTHER" id="PTHR42844:SF1">
    <property type="entry name" value="DIHYDRONEOPTERIN ALDOLASE 1-RELATED"/>
    <property type="match status" value="1"/>
</dbReference>
<dbReference type="NCBIfam" id="TIGR00526">
    <property type="entry name" value="folB_dom"/>
    <property type="match status" value="1"/>
</dbReference>
<dbReference type="InterPro" id="IPR006157">
    <property type="entry name" value="FolB_dom"/>
</dbReference>
<comment type="pathway">
    <text evidence="2">Cofactor biosynthesis; tetrahydrofolate biosynthesis; 2-amino-4-hydroxy-6-hydroxymethyl-7,8-dihydropteridine diphosphate from 7,8-dihydroneopterin triphosphate: step 3/4.</text>
</comment>
<dbReference type="EC" id="4.1.2.25" evidence="4"/>
<evidence type="ECO:0000256" key="5">
    <source>
        <dbReference type="ARBA" id="ARBA00022909"/>
    </source>
</evidence>
<sequence length="118" mass="13400">MSGQNQTRVLVRDFIVPARIGIYPHEHQAPQRICVSMDVLLRDHEIPRDDIEDTMSYEGLVQAIRDLQKQHFNLVEILAEHLAGLALQDSRVASVSVTVEKLDVYPEGRVGAEIIRCR</sequence>
<dbReference type="PANTHER" id="PTHR42844">
    <property type="entry name" value="DIHYDRONEOPTERIN ALDOLASE 1-RELATED"/>
    <property type="match status" value="1"/>
</dbReference>
<dbReference type="InterPro" id="IPR006156">
    <property type="entry name" value="Dihydroneopterin_aldolase"/>
</dbReference>
<dbReference type="EMBL" id="CP066681">
    <property type="protein sequence ID" value="QQG35244.1"/>
    <property type="molecule type" value="Genomic_DNA"/>
</dbReference>
<evidence type="ECO:0000256" key="3">
    <source>
        <dbReference type="ARBA" id="ARBA00005708"/>
    </source>
</evidence>
<dbReference type="Pfam" id="PF02152">
    <property type="entry name" value="FolB"/>
    <property type="match status" value="1"/>
</dbReference>
<gene>
    <name evidence="9" type="ORF">HYS17_06665</name>
</gene>
<dbReference type="Proteomes" id="UP000595362">
    <property type="component" value="Chromosome"/>
</dbReference>
<keyword evidence="5" id="KW-0289">Folate biosynthesis</keyword>
<evidence type="ECO:0000256" key="1">
    <source>
        <dbReference type="ARBA" id="ARBA00001353"/>
    </source>
</evidence>
<evidence type="ECO:0000313" key="10">
    <source>
        <dbReference type="Proteomes" id="UP000595362"/>
    </source>
</evidence>
<dbReference type="GO" id="GO:0004150">
    <property type="term" value="F:dihydroneopterin aldolase activity"/>
    <property type="evidence" value="ECO:0007669"/>
    <property type="project" value="UniProtKB-EC"/>
</dbReference>
<evidence type="ECO:0000256" key="6">
    <source>
        <dbReference type="ARBA" id="ARBA00023239"/>
    </source>
</evidence>
<evidence type="ECO:0000259" key="8">
    <source>
        <dbReference type="SMART" id="SM00905"/>
    </source>
</evidence>
<dbReference type="AlphaFoldDB" id="A0A7T5R0J9"/>
<evidence type="ECO:0000256" key="4">
    <source>
        <dbReference type="ARBA" id="ARBA00013043"/>
    </source>
</evidence>
<evidence type="ECO:0000313" key="9">
    <source>
        <dbReference type="EMBL" id="QQG35244.1"/>
    </source>
</evidence>
<organism evidence="9 10">
    <name type="scientific">Micavibrio aeruginosavorus</name>
    <dbReference type="NCBI Taxonomy" id="349221"/>
    <lineage>
        <taxon>Bacteria</taxon>
        <taxon>Pseudomonadati</taxon>
        <taxon>Bdellovibrionota</taxon>
        <taxon>Bdellovibrionia</taxon>
        <taxon>Bdellovibrionales</taxon>
        <taxon>Pseudobdellovibrionaceae</taxon>
        <taxon>Micavibrio</taxon>
    </lineage>
</organism>
<dbReference type="InterPro" id="IPR043133">
    <property type="entry name" value="GTP-CH-I_C/QueF"/>
</dbReference>
<feature type="domain" description="Dihydroneopterin aldolase/epimerase" evidence="8">
    <location>
        <begin position="9"/>
        <end position="116"/>
    </location>
</feature>